<sequence length="1984" mass="222904">MKELNIPRSVRMEAILPYFATIFILCNFVFVAKATYVTNTYSDSSNNGNFYKLELDRDTGSVYLAGKNKLYKLSSTLALEQSVVLGPKEDSPDCPLPPSLQCDFTKTMTDFVPKAMVVYYDQRRLILCTNLYQGLCEKRSLDDITELDTNIYTPMVPHDSTSSTVIFIAPSPDDSSKKVLFIGATRTTYGTVDAYKKLIPAISSRNIETYDLTFTDVLRGKSEMRIDELHTTSFFIKYIHGFSTGGFAYFITVQREATGSRKFVTKLARICEKDVHFFSYAEVPLVCNKSGTDYNIAQAAYLAKSGPDLAESLSIPPTEDVLYVTFAVGKQNSNETLANSAVCVYPMREVVRIVTQNIQECFRGLGNIGPDHFASRQGCTEAQTLPIGDDYCGTHDFNYPIGGNIPLQSTAVITLPSTAVTAVAVSITYNYTVAFLGTSTGHLLKVVVESKALADKYENLTIEAGSPISPDLRFDRQRKHLYVMTERKVVVESKALADKYENLTIEAGSPISPDLRFDRQRKHLYVMTERKLTKLKLHDCSQYTTCSACLAAKDPYCGWCPLETKCSLRAECQNANLQKGWLPYSGSVCTAINEVSPDKVQIEQGKTTSLNLVIQNLPASSGQFQCAFTSYDTRYNTQTTTAIRTRSGIQCDTPYPNILPPIPTGKDHFVMKLSVRLNEQDFVHTNFTFFDCKVHRSCTSCTTSMYPCNWCIQRHQCTYQSDQDCLRDTLVTGQNVTLAQLESQRPGTSQRPGPENCPRIEANFAEILVPSGTTRIVSVKAMALHDFMSSFECKFYKSDRVETVPATKTGSNVIECNPSQAMEFAYVGNAQHQNVRFEITWGSGSRPLDNPSNIQVKVYKCSAMANSCGSCLTMEDKYNCGWCSGQNNVCTIQDQCLGEMDTWLAGNSVCPNPLIHSFSPKTGPIEGGTMVTIRGVNLGKTFADIQDGVNVGDRQCRPLLEYYEPATKIVCITGEVPSAKSKKVQVIVSTRFTASSVDNFSYVVPRINKIFPTLGPRSGGTILNITGTHLNAGSKIRAMVGQLNCTITHINNSTTMGITNNWVTCITSPAEDIIQTRVAMVFDDKAKKLSDEYFSYMKDPNITSVEPDRAVLSGGIRVTVTGEGLNTVQEPKMYVTYQGQDYISPCNSTSASRMICKSPCIMKCDKEEGRRKRDVNPTANTPLELEYGFIMDNVMSVRNYSRNKGDTFSIFPNPEFDPFPGGTKFFQTKNEYLTLNGKNLNLAMNEDDVMIRIGDSFCNVTSISPTQLTCIPPLKQPSSLEGNKDPEVVVSVGDNFRKTLGVIKYEEGGLSLTAIIAIGAGVGAFFLICLLIIILVCVAYRKKSQESDRVMKRMQTQMDVLEIRVAKECKEAFAELQTDMTEVTSDLSGVVGIPFVDYRTYCMRVLFPSTDEYDHPVLRDLQYEYGRQDNLEKGMKLFTQLVNNKTFLLLFVRTLESNKYFSMRERVNVASLISVALQNKMEYHTDILKTLLAELIERSVEGRNHPKLLLRRTESVAEKMLTNWFTFLLFKFLKECAGEPLFMLFRAIKQQVDKGPVDAVTSEAKYSLSEDKLIRHGIEYRTVTLNVVDMDLMQSTQYHIVRVLDCDTISQCKEKILDAIYKNAPYSLRPYKENLDLEWRTGERGRVILQDEDLTTKPEGEYKKINTLGHYKVPDGAVMALVPKQKEYMTLTSSSSMRFGHQYENSTYYSGMMHGSPSLNRTVSPTAISIEMENKGTKYYHVVKPQENEVQKDGERGSKMVSEIYLTRLLATKGTLQQFVDDLFETIFSTAHRGSALPLAIKYMFDFLDDQALLHGITDIETVHTWKSNSLPLRFWVNMIKNPNFVFDIHKSNIVDACLSVVAQTFMDSCSMSEHKLGKDSPSSKLLYAKDIPKYKKWVERYYQDIKLMPAISDQDMNAMLAEESRLHNVEFSASSAVYELYQYADKYIEQLMTSLEEDEFARKNKLASRLDQIRQYMESDSVV</sequence>
<dbReference type="Gene3D" id="2.60.40.10">
    <property type="entry name" value="Immunoglobulins"/>
    <property type="match status" value="6"/>
</dbReference>
<dbReference type="SMART" id="SM00429">
    <property type="entry name" value="IPT"/>
    <property type="match status" value="4"/>
</dbReference>
<dbReference type="InterPro" id="IPR031148">
    <property type="entry name" value="Plexin"/>
</dbReference>
<evidence type="ECO:0000313" key="17">
    <source>
        <dbReference type="RefSeq" id="XP_013420053.1"/>
    </source>
</evidence>
<gene>
    <name evidence="17" type="primary">LOC106180582</name>
</gene>
<dbReference type="SMART" id="SM00630">
    <property type="entry name" value="Sema"/>
    <property type="match status" value="1"/>
</dbReference>
<dbReference type="Pfam" id="PF08337">
    <property type="entry name" value="Plexin_cytopl"/>
    <property type="match status" value="1"/>
</dbReference>
<evidence type="ECO:0000256" key="10">
    <source>
        <dbReference type="ARBA" id="ARBA00023157"/>
    </source>
</evidence>
<name>A0A1S3KBP1_LINAN</name>
<dbReference type="FunFam" id="1.10.506.10:FF:000027">
    <property type="entry name" value="Plexin A, isoform B"/>
    <property type="match status" value="1"/>
</dbReference>
<dbReference type="Pfam" id="PF24479">
    <property type="entry name" value="PSI_PlexinA-B"/>
    <property type="match status" value="1"/>
</dbReference>
<comment type="subcellular location">
    <subcellularLocation>
        <location evidence="1">Cell membrane</location>
        <topology evidence="1">Single-pass type I membrane protein</topology>
    </subcellularLocation>
</comment>
<dbReference type="GO" id="GO:0002116">
    <property type="term" value="C:semaphorin receptor complex"/>
    <property type="evidence" value="ECO:0007669"/>
    <property type="project" value="TreeGrafter"/>
</dbReference>
<evidence type="ECO:0000256" key="9">
    <source>
        <dbReference type="ARBA" id="ARBA00023136"/>
    </source>
</evidence>
<dbReference type="InterPro" id="IPR002165">
    <property type="entry name" value="Plexin_repeat"/>
</dbReference>
<evidence type="ECO:0000256" key="6">
    <source>
        <dbReference type="ARBA" id="ARBA00022729"/>
    </source>
</evidence>
<dbReference type="InterPro" id="IPR014756">
    <property type="entry name" value="Ig_E-set"/>
</dbReference>
<dbReference type="InterPro" id="IPR002909">
    <property type="entry name" value="IPT_dom"/>
</dbReference>
<dbReference type="InterPro" id="IPR046800">
    <property type="entry name" value="Plexin_RBD"/>
</dbReference>
<accession>A0A1S3KBP1</accession>
<feature type="domain" description="Sema" evidence="15">
    <location>
        <begin position="27"/>
        <end position="494"/>
    </location>
</feature>
<evidence type="ECO:0000256" key="7">
    <source>
        <dbReference type="ARBA" id="ARBA00022737"/>
    </source>
</evidence>
<keyword evidence="16" id="KW-1185">Reference proteome</keyword>
<dbReference type="Pfam" id="PF17960">
    <property type="entry name" value="TIG_plexin"/>
    <property type="match status" value="1"/>
</dbReference>
<dbReference type="FunFam" id="1.10.506.10:FF:000005">
    <property type="entry name" value="Plexin A1"/>
    <property type="match status" value="1"/>
</dbReference>
<dbReference type="OrthoDB" id="125363at2759"/>
<evidence type="ECO:0000256" key="13">
    <source>
        <dbReference type="PROSITE-ProRule" id="PRU00352"/>
    </source>
</evidence>
<dbReference type="STRING" id="7574.A0A1S3KBP1"/>
<dbReference type="InterPro" id="IPR008936">
    <property type="entry name" value="Rho_GTPase_activation_prot"/>
</dbReference>
<organism evidence="16 17">
    <name type="scientific">Lingula anatina</name>
    <name type="common">Brachiopod</name>
    <name type="synonym">Lingula unguis</name>
    <dbReference type="NCBI Taxonomy" id="7574"/>
    <lineage>
        <taxon>Eukaryota</taxon>
        <taxon>Metazoa</taxon>
        <taxon>Spiralia</taxon>
        <taxon>Lophotrochozoa</taxon>
        <taxon>Brachiopoda</taxon>
        <taxon>Linguliformea</taxon>
        <taxon>Lingulata</taxon>
        <taxon>Lingulida</taxon>
        <taxon>Linguloidea</taxon>
        <taxon>Lingulidae</taxon>
        <taxon>Lingula</taxon>
    </lineage>
</organism>
<dbReference type="GO" id="GO:0030334">
    <property type="term" value="P:regulation of cell migration"/>
    <property type="evidence" value="ECO:0007669"/>
    <property type="project" value="TreeGrafter"/>
</dbReference>
<keyword evidence="8 14" id="KW-1133">Transmembrane helix</keyword>
<dbReference type="CDD" id="cd12790">
    <property type="entry name" value="RasGAP_plexin_A"/>
    <property type="match status" value="1"/>
</dbReference>
<proteinExistence type="inferred from homology"/>
<dbReference type="Proteomes" id="UP000085678">
    <property type="component" value="Unplaced"/>
</dbReference>
<dbReference type="FunFam" id="2.60.40.10:FF:000728">
    <property type="entry name" value="Plexin D1"/>
    <property type="match status" value="1"/>
</dbReference>
<reference evidence="17" key="1">
    <citation type="journal article" date="2015" name="Nat. Commun.">
        <title>The Lingula genome provides insights into brachiopod evolution and the origin of phosphate biomineralization.</title>
        <authorList>
            <person name="Luo Y.J."/>
            <person name="Takeuchi T."/>
            <person name="Koyanagi R."/>
            <person name="Yamada L."/>
            <person name="Kanda M."/>
            <person name="Khalturina M."/>
            <person name="Fujie M."/>
            <person name="Yamasaki S.I."/>
            <person name="Endo K."/>
            <person name="Satoh N."/>
        </authorList>
    </citation>
    <scope>NUCLEOTIDE SEQUENCE</scope>
</reference>
<keyword evidence="4" id="KW-1003">Cell membrane</keyword>
<dbReference type="InterPro" id="IPR013548">
    <property type="entry name" value="Plexin_cytoplasmic_RasGAP_dom"/>
</dbReference>
<evidence type="ECO:0000256" key="11">
    <source>
        <dbReference type="ARBA" id="ARBA00023170"/>
    </source>
</evidence>
<reference evidence="17" key="2">
    <citation type="submission" date="2025-08" db="UniProtKB">
        <authorList>
            <consortium name="RefSeq"/>
        </authorList>
    </citation>
    <scope>IDENTIFICATION</scope>
</reference>
<dbReference type="GO" id="GO:0048731">
    <property type="term" value="P:system development"/>
    <property type="evidence" value="ECO:0007669"/>
    <property type="project" value="UniProtKB-ARBA"/>
</dbReference>
<keyword evidence="5 14" id="KW-0812">Transmembrane</keyword>
<dbReference type="SUPFAM" id="SSF101912">
    <property type="entry name" value="Sema domain"/>
    <property type="match status" value="2"/>
</dbReference>
<comment type="similarity">
    <text evidence="2">Belongs to the plexin family.</text>
</comment>
<comment type="caution">
    <text evidence="13">Lacks conserved residue(s) required for the propagation of feature annotation.</text>
</comment>
<evidence type="ECO:0000256" key="4">
    <source>
        <dbReference type="ARBA" id="ARBA00022475"/>
    </source>
</evidence>
<dbReference type="GO" id="GO:0017154">
    <property type="term" value="F:semaphorin receptor activity"/>
    <property type="evidence" value="ECO:0007669"/>
    <property type="project" value="InterPro"/>
</dbReference>
<dbReference type="InterPro" id="IPR001627">
    <property type="entry name" value="Semap_dom"/>
</dbReference>
<feature type="transmembrane region" description="Helical" evidence="14">
    <location>
        <begin position="1314"/>
        <end position="1340"/>
    </location>
</feature>
<dbReference type="SUPFAM" id="SSF103575">
    <property type="entry name" value="Plexin repeat"/>
    <property type="match status" value="2"/>
</dbReference>
<dbReference type="PANTHER" id="PTHR22625:SF70">
    <property type="entry name" value="PLEXIN A, ISOFORM A"/>
    <property type="match status" value="1"/>
</dbReference>
<keyword evidence="12" id="KW-0325">Glycoprotein</keyword>
<keyword evidence="7" id="KW-0677">Repeat</keyword>
<evidence type="ECO:0000256" key="1">
    <source>
        <dbReference type="ARBA" id="ARBA00004251"/>
    </source>
</evidence>
<dbReference type="SUPFAM" id="SSF81296">
    <property type="entry name" value="E set domains"/>
    <property type="match status" value="4"/>
</dbReference>
<dbReference type="InterPro" id="IPR013783">
    <property type="entry name" value="Ig-like_fold"/>
</dbReference>
<dbReference type="PANTHER" id="PTHR22625">
    <property type="entry name" value="PLEXIN"/>
    <property type="match status" value="1"/>
</dbReference>
<dbReference type="Gene3D" id="1.10.506.10">
    <property type="entry name" value="GTPase Activation - p120gap, domain 1"/>
    <property type="match status" value="2"/>
</dbReference>
<evidence type="ECO:0000256" key="8">
    <source>
        <dbReference type="ARBA" id="ARBA00022989"/>
    </source>
</evidence>
<dbReference type="GeneID" id="106180582"/>
<dbReference type="Pfam" id="PF01833">
    <property type="entry name" value="TIG"/>
    <property type="match status" value="3"/>
</dbReference>
<dbReference type="InterPro" id="IPR036352">
    <property type="entry name" value="Semap_dom_sf"/>
</dbReference>
<dbReference type="GO" id="GO:0009653">
    <property type="term" value="P:anatomical structure morphogenesis"/>
    <property type="evidence" value="ECO:0007669"/>
    <property type="project" value="UniProtKB-ARBA"/>
</dbReference>
<dbReference type="GO" id="GO:0120025">
    <property type="term" value="C:plasma membrane bounded cell projection"/>
    <property type="evidence" value="ECO:0007669"/>
    <property type="project" value="UniProtKB-ARBA"/>
</dbReference>
<keyword evidence="3" id="KW-0217">Developmental protein</keyword>
<dbReference type="InterPro" id="IPR016201">
    <property type="entry name" value="PSI"/>
</dbReference>
<dbReference type="CDD" id="cd11236">
    <property type="entry name" value="Sema_plexin_like"/>
    <property type="match status" value="1"/>
</dbReference>
<keyword evidence="9 14" id="KW-0472">Membrane</keyword>
<dbReference type="SMART" id="SM00423">
    <property type="entry name" value="PSI"/>
    <property type="match status" value="3"/>
</dbReference>
<evidence type="ECO:0000256" key="5">
    <source>
        <dbReference type="ARBA" id="ARBA00022692"/>
    </source>
</evidence>
<evidence type="ECO:0000256" key="2">
    <source>
        <dbReference type="ARBA" id="ARBA00010297"/>
    </source>
</evidence>
<dbReference type="InterPro" id="IPR015943">
    <property type="entry name" value="WD40/YVTN_repeat-like_dom_sf"/>
</dbReference>
<dbReference type="Pfam" id="PF18020">
    <property type="entry name" value="TIG_2"/>
    <property type="match status" value="1"/>
</dbReference>
<dbReference type="KEGG" id="lak:106180582"/>
<dbReference type="Pfam" id="PF01437">
    <property type="entry name" value="PSI"/>
    <property type="match status" value="2"/>
</dbReference>
<dbReference type="InParanoid" id="A0A1S3KBP1"/>
<dbReference type="FunCoup" id="A0A1S3KBP1">
    <property type="interactions" value="207"/>
</dbReference>
<dbReference type="Gene3D" id="2.130.10.10">
    <property type="entry name" value="YVTN repeat-like/Quinoprotein amine dehydrogenase"/>
    <property type="match status" value="2"/>
</dbReference>
<dbReference type="Pfam" id="PF20170">
    <property type="entry name" value="Plexin_RBD"/>
    <property type="match status" value="1"/>
</dbReference>
<evidence type="ECO:0000256" key="14">
    <source>
        <dbReference type="SAM" id="Phobius"/>
    </source>
</evidence>
<dbReference type="FunFam" id="2.60.40.10:FF:000203">
    <property type="entry name" value="Plexin B2"/>
    <property type="match status" value="1"/>
</dbReference>
<dbReference type="SUPFAM" id="SSF48350">
    <property type="entry name" value="GTPase activation domain, GAP"/>
    <property type="match status" value="1"/>
</dbReference>
<keyword evidence="10" id="KW-1015">Disulfide bond</keyword>
<feature type="transmembrane region" description="Helical" evidence="14">
    <location>
        <begin position="12"/>
        <end position="32"/>
    </location>
</feature>
<evidence type="ECO:0000256" key="3">
    <source>
        <dbReference type="ARBA" id="ARBA00022473"/>
    </source>
</evidence>
<protein>
    <submittedName>
        <fullName evidence="17">Plexin-A2</fullName>
    </submittedName>
</protein>
<dbReference type="CDD" id="cd00603">
    <property type="entry name" value="IPT_PCSR"/>
    <property type="match status" value="1"/>
</dbReference>
<keyword evidence="6" id="KW-0732">Signal</keyword>
<evidence type="ECO:0000256" key="12">
    <source>
        <dbReference type="ARBA" id="ARBA00023180"/>
    </source>
</evidence>
<dbReference type="RefSeq" id="XP_013420053.1">
    <property type="nucleotide sequence ID" value="XM_013564599.1"/>
</dbReference>
<dbReference type="PROSITE" id="PS51004">
    <property type="entry name" value="SEMA"/>
    <property type="match status" value="1"/>
</dbReference>
<evidence type="ECO:0000259" key="15">
    <source>
        <dbReference type="PROSITE" id="PS51004"/>
    </source>
</evidence>
<keyword evidence="11" id="KW-0675">Receptor</keyword>
<dbReference type="InterPro" id="IPR041362">
    <property type="entry name" value="TIG2_plexin"/>
</dbReference>
<dbReference type="Pfam" id="PF01403">
    <property type="entry name" value="Sema"/>
    <property type="match status" value="1"/>
</dbReference>
<evidence type="ECO:0000313" key="16">
    <source>
        <dbReference type="Proteomes" id="UP000085678"/>
    </source>
</evidence>
<dbReference type="InterPro" id="IPR041019">
    <property type="entry name" value="TIG1_plexin"/>
</dbReference>
<dbReference type="GO" id="GO:0005886">
    <property type="term" value="C:plasma membrane"/>
    <property type="evidence" value="ECO:0007669"/>
    <property type="project" value="UniProtKB-SubCell"/>
</dbReference>